<sequence length="225" mass="25685">MSRQGGTCVSAPALDRRLELLSQLYKDNENALAVIRKLHELIVSSGDDFRLREGIHAVVELLLEAKLGLQELALRVDSLERLATSRQKDRQKLAVRQVLYNFNEKILRKVMELLHINAKIFWTRYPISNFGAMERHPDLMAVWPEVRECLGLDGAATPKALWNELKVGRERMGNFVHAENVDKLSYEELKLGADGIFVGDIEFCKDIFFKFLDLSVKIGGDLYEV</sequence>
<proteinExistence type="predicted"/>
<reference evidence="1 2" key="1">
    <citation type="journal article" date="2023" name="Commun. Biol.">
        <title>Reorganization of the ancestral sex-determining regions during the evolution of trioecy in Pleodorina starrii.</title>
        <authorList>
            <person name="Takahashi K."/>
            <person name="Suzuki S."/>
            <person name="Kawai-Toyooka H."/>
            <person name="Yamamoto K."/>
            <person name="Hamaji T."/>
            <person name="Ootsuki R."/>
            <person name="Yamaguchi H."/>
            <person name="Kawachi M."/>
            <person name="Higashiyama T."/>
            <person name="Nozaki H."/>
        </authorList>
    </citation>
    <scope>NUCLEOTIDE SEQUENCE [LARGE SCALE GENOMIC DNA]</scope>
    <source>
        <strain evidence="1 2">NIES-4479</strain>
    </source>
</reference>
<organism evidence="1 2">
    <name type="scientific">Pleodorina starrii</name>
    <dbReference type="NCBI Taxonomy" id="330485"/>
    <lineage>
        <taxon>Eukaryota</taxon>
        <taxon>Viridiplantae</taxon>
        <taxon>Chlorophyta</taxon>
        <taxon>core chlorophytes</taxon>
        <taxon>Chlorophyceae</taxon>
        <taxon>CS clade</taxon>
        <taxon>Chlamydomonadales</taxon>
        <taxon>Volvocaceae</taxon>
        <taxon>Pleodorina</taxon>
    </lineage>
</organism>
<dbReference type="OrthoDB" id="540309at2759"/>
<keyword evidence="2" id="KW-1185">Reference proteome</keyword>
<gene>
    <name evidence="1" type="primary">PLEST007704</name>
    <name evidence="1" type="ORF">PLESTB_001859100</name>
</gene>
<accession>A0A9W6FAA0</accession>
<dbReference type="AlphaFoldDB" id="A0A9W6FAA0"/>
<dbReference type="EMBL" id="BRXU01000060">
    <property type="protein sequence ID" value="GLC62232.1"/>
    <property type="molecule type" value="Genomic_DNA"/>
</dbReference>
<dbReference type="Proteomes" id="UP001165080">
    <property type="component" value="Unassembled WGS sequence"/>
</dbReference>
<evidence type="ECO:0000313" key="1">
    <source>
        <dbReference type="EMBL" id="GLC62232.1"/>
    </source>
</evidence>
<protein>
    <submittedName>
        <fullName evidence="1">Uncharacterized protein</fullName>
    </submittedName>
</protein>
<comment type="caution">
    <text evidence="1">The sequence shown here is derived from an EMBL/GenBank/DDBJ whole genome shotgun (WGS) entry which is preliminary data.</text>
</comment>
<name>A0A9W6FAA0_9CHLO</name>
<evidence type="ECO:0000313" key="2">
    <source>
        <dbReference type="Proteomes" id="UP001165080"/>
    </source>
</evidence>